<gene>
    <name evidence="1" type="ORF">AVEN_240090_1</name>
</gene>
<feature type="non-terminal residue" evidence="1">
    <location>
        <position position="1"/>
    </location>
</feature>
<accession>A0A4Y2X0G2</accession>
<evidence type="ECO:0000313" key="2">
    <source>
        <dbReference type="Proteomes" id="UP000499080"/>
    </source>
</evidence>
<protein>
    <submittedName>
        <fullName evidence="1">Uncharacterized protein</fullName>
    </submittedName>
</protein>
<sequence length="107" mass="12299">CIGYIFINAEIGPEGNCVRRDAIPAVKFRSKDYVDVIDWEACYVTPPTVLRHISCHELLKMIQDDVPMDGWDFIKLPSHTQAVERIVKLLTEASRKRVRPQNSDVFI</sequence>
<organism evidence="1 2">
    <name type="scientific">Araneus ventricosus</name>
    <name type="common">Orbweaver spider</name>
    <name type="synonym">Epeira ventricosa</name>
    <dbReference type="NCBI Taxonomy" id="182803"/>
    <lineage>
        <taxon>Eukaryota</taxon>
        <taxon>Metazoa</taxon>
        <taxon>Ecdysozoa</taxon>
        <taxon>Arthropoda</taxon>
        <taxon>Chelicerata</taxon>
        <taxon>Arachnida</taxon>
        <taxon>Araneae</taxon>
        <taxon>Araneomorphae</taxon>
        <taxon>Entelegynae</taxon>
        <taxon>Araneoidea</taxon>
        <taxon>Araneidae</taxon>
        <taxon>Araneus</taxon>
    </lineage>
</organism>
<name>A0A4Y2X0G2_ARAVE</name>
<dbReference type="PANTHER" id="PTHR46409">
    <property type="entry name" value="HTH PSQ-TYPE DOMAIN-CONTAINING PROTEIN"/>
    <property type="match status" value="1"/>
</dbReference>
<evidence type="ECO:0000313" key="1">
    <source>
        <dbReference type="EMBL" id="GBO42300.1"/>
    </source>
</evidence>
<dbReference type="EMBL" id="BGPR01068334">
    <property type="protein sequence ID" value="GBO42300.1"/>
    <property type="molecule type" value="Genomic_DNA"/>
</dbReference>
<reference evidence="1 2" key="1">
    <citation type="journal article" date="2019" name="Sci. Rep.">
        <title>Orb-weaving spider Araneus ventricosus genome elucidates the spidroin gene catalogue.</title>
        <authorList>
            <person name="Kono N."/>
            <person name="Nakamura H."/>
            <person name="Ohtoshi R."/>
            <person name="Moran D.A.P."/>
            <person name="Shinohara A."/>
            <person name="Yoshida Y."/>
            <person name="Fujiwara M."/>
            <person name="Mori M."/>
            <person name="Tomita M."/>
            <person name="Arakawa K."/>
        </authorList>
    </citation>
    <scope>NUCLEOTIDE SEQUENCE [LARGE SCALE GENOMIC DNA]</scope>
</reference>
<dbReference type="AlphaFoldDB" id="A0A4Y2X0G2"/>
<proteinExistence type="predicted"/>
<keyword evidence="2" id="KW-1185">Reference proteome</keyword>
<dbReference type="Proteomes" id="UP000499080">
    <property type="component" value="Unassembled WGS sequence"/>
</dbReference>
<dbReference type="PANTHER" id="PTHR46409:SF1">
    <property type="entry name" value="HTH PSQ-TYPE DOMAIN-CONTAINING PROTEIN"/>
    <property type="match status" value="1"/>
</dbReference>
<comment type="caution">
    <text evidence="1">The sequence shown here is derived from an EMBL/GenBank/DDBJ whole genome shotgun (WGS) entry which is preliminary data.</text>
</comment>